<organism evidence="10 11">
    <name type="scientific">Rhodopseudomonas pentothenatexigens</name>
    <dbReference type="NCBI Taxonomy" id="999699"/>
    <lineage>
        <taxon>Bacteria</taxon>
        <taxon>Pseudomonadati</taxon>
        <taxon>Pseudomonadota</taxon>
        <taxon>Alphaproteobacteria</taxon>
        <taxon>Hyphomicrobiales</taxon>
        <taxon>Nitrobacteraceae</taxon>
        <taxon>Rhodopseudomonas</taxon>
    </lineage>
</organism>
<dbReference type="OrthoDB" id="9805855at2"/>
<dbReference type="GO" id="GO:0005886">
    <property type="term" value="C:plasma membrane"/>
    <property type="evidence" value="ECO:0007669"/>
    <property type="project" value="UniProtKB-SubCell"/>
</dbReference>
<evidence type="ECO:0000313" key="11">
    <source>
        <dbReference type="Proteomes" id="UP000252631"/>
    </source>
</evidence>
<evidence type="ECO:0000256" key="6">
    <source>
        <dbReference type="ARBA" id="ARBA00023136"/>
    </source>
</evidence>
<evidence type="ECO:0000256" key="5">
    <source>
        <dbReference type="ARBA" id="ARBA00022989"/>
    </source>
</evidence>
<feature type="transmembrane region" description="Helical" evidence="7">
    <location>
        <begin position="101"/>
        <end position="122"/>
    </location>
</feature>
<dbReference type="InterPro" id="IPR045621">
    <property type="entry name" value="BPD_transp_1_N"/>
</dbReference>
<dbReference type="PANTHER" id="PTHR43163">
    <property type="entry name" value="DIPEPTIDE TRANSPORT SYSTEM PERMEASE PROTEIN DPPB-RELATED"/>
    <property type="match status" value="1"/>
</dbReference>
<dbReference type="Pfam" id="PF19300">
    <property type="entry name" value="BPD_transp_1_N"/>
    <property type="match status" value="1"/>
</dbReference>
<evidence type="ECO:0000256" key="1">
    <source>
        <dbReference type="ARBA" id="ARBA00004651"/>
    </source>
</evidence>
<feature type="domain" description="ABC transmembrane type-1" evidence="8">
    <location>
        <begin position="95"/>
        <end position="326"/>
    </location>
</feature>
<evidence type="ECO:0000313" key="9">
    <source>
        <dbReference type="EMBL" id="RED35259.1"/>
    </source>
</evidence>
<reference evidence="10 11" key="1">
    <citation type="submission" date="2017-08" db="EMBL/GenBank/DDBJ databases">
        <authorList>
            <person name="de Groot N.N."/>
        </authorList>
    </citation>
    <scope>NUCLEOTIDE SEQUENCE [LARGE SCALE GENOMIC DNA]</scope>
    <source>
        <strain evidence="10 11">JA575</strain>
    </source>
</reference>
<comment type="similarity">
    <text evidence="7">Belongs to the binding-protein-dependent transport system permease family.</text>
</comment>
<accession>A0A336JSA4</accession>
<evidence type="ECO:0000256" key="4">
    <source>
        <dbReference type="ARBA" id="ARBA00022692"/>
    </source>
</evidence>
<name>A0A336JSA4_9BRAD</name>
<reference evidence="9 12" key="2">
    <citation type="submission" date="2018-07" db="EMBL/GenBank/DDBJ databases">
        <title>Genomic Encyclopedia of Archaeal and Bacterial Type Strains, Phase II (KMG-II): from individual species to whole genera.</title>
        <authorList>
            <person name="Goeker M."/>
        </authorList>
    </citation>
    <scope>NUCLEOTIDE SEQUENCE [LARGE SCALE GENOMIC DNA]</scope>
    <source>
        <strain evidence="9 12">JA575</strain>
    </source>
</reference>
<evidence type="ECO:0000259" key="8">
    <source>
        <dbReference type="PROSITE" id="PS50928"/>
    </source>
</evidence>
<keyword evidence="5 7" id="KW-1133">Transmembrane helix</keyword>
<evidence type="ECO:0000256" key="2">
    <source>
        <dbReference type="ARBA" id="ARBA00022448"/>
    </source>
</evidence>
<dbReference type="SUPFAM" id="SSF161098">
    <property type="entry name" value="MetI-like"/>
    <property type="match status" value="1"/>
</dbReference>
<protein>
    <submittedName>
        <fullName evidence="10">Peptide/nickel transport system permease protein</fullName>
    </submittedName>
</protein>
<dbReference type="InterPro" id="IPR035906">
    <property type="entry name" value="MetI-like_sf"/>
</dbReference>
<keyword evidence="4 7" id="KW-0812">Transmembrane</keyword>
<dbReference type="FunFam" id="1.10.3720.10:FF:000149">
    <property type="entry name" value="ABC transporter permease protein"/>
    <property type="match status" value="1"/>
</dbReference>
<feature type="transmembrane region" description="Helical" evidence="7">
    <location>
        <begin position="199"/>
        <end position="219"/>
    </location>
</feature>
<evidence type="ECO:0000256" key="7">
    <source>
        <dbReference type="RuleBase" id="RU363032"/>
    </source>
</evidence>
<comment type="subcellular location">
    <subcellularLocation>
        <location evidence="1 7">Cell membrane</location>
        <topology evidence="1 7">Multi-pass membrane protein</topology>
    </subcellularLocation>
</comment>
<keyword evidence="2 7" id="KW-0813">Transport</keyword>
<gene>
    <name evidence="9" type="ORF">BJ125_109103</name>
    <name evidence="10" type="ORF">SAMN05892882_109103</name>
</gene>
<evidence type="ECO:0000256" key="3">
    <source>
        <dbReference type="ARBA" id="ARBA00022475"/>
    </source>
</evidence>
<evidence type="ECO:0000313" key="10">
    <source>
        <dbReference type="EMBL" id="SSW90949.1"/>
    </source>
</evidence>
<feature type="transmembrane region" description="Helical" evidence="7">
    <location>
        <begin position="134"/>
        <end position="156"/>
    </location>
</feature>
<feature type="transmembrane region" description="Helical" evidence="7">
    <location>
        <begin position="257"/>
        <end position="279"/>
    </location>
</feature>
<dbReference type="EMBL" id="UFQQ01000009">
    <property type="protein sequence ID" value="SSW90949.1"/>
    <property type="molecule type" value="Genomic_DNA"/>
</dbReference>
<dbReference type="PROSITE" id="PS50928">
    <property type="entry name" value="ABC_TM1"/>
    <property type="match status" value="1"/>
</dbReference>
<dbReference type="GO" id="GO:0071916">
    <property type="term" value="F:dipeptide transmembrane transporter activity"/>
    <property type="evidence" value="ECO:0007669"/>
    <property type="project" value="TreeGrafter"/>
</dbReference>
<keyword evidence="6 7" id="KW-0472">Membrane</keyword>
<dbReference type="AlphaFoldDB" id="A0A336JSA4"/>
<dbReference type="Gene3D" id="1.10.3720.10">
    <property type="entry name" value="MetI-like"/>
    <property type="match status" value="1"/>
</dbReference>
<feature type="transmembrane region" description="Helical" evidence="7">
    <location>
        <begin position="9"/>
        <end position="30"/>
    </location>
</feature>
<dbReference type="Proteomes" id="UP000256343">
    <property type="component" value="Unassembled WGS sequence"/>
</dbReference>
<feature type="transmembrane region" description="Helical" evidence="7">
    <location>
        <begin position="307"/>
        <end position="329"/>
    </location>
</feature>
<keyword evidence="3" id="KW-1003">Cell membrane</keyword>
<dbReference type="PANTHER" id="PTHR43163:SF6">
    <property type="entry name" value="DIPEPTIDE TRANSPORT SYSTEM PERMEASE PROTEIN DPPB-RELATED"/>
    <property type="match status" value="1"/>
</dbReference>
<dbReference type="CDD" id="cd06261">
    <property type="entry name" value="TM_PBP2"/>
    <property type="match status" value="1"/>
</dbReference>
<dbReference type="Pfam" id="PF00528">
    <property type="entry name" value="BPD_transp_1"/>
    <property type="match status" value="1"/>
</dbReference>
<dbReference type="EMBL" id="QRDT01000009">
    <property type="protein sequence ID" value="RED35259.1"/>
    <property type="molecule type" value="Genomic_DNA"/>
</dbReference>
<dbReference type="RefSeq" id="WP_114358010.1">
    <property type="nucleotide sequence ID" value="NZ_QRDT01000009.1"/>
</dbReference>
<evidence type="ECO:0000313" key="12">
    <source>
        <dbReference type="Proteomes" id="UP000256343"/>
    </source>
</evidence>
<sequence length="337" mass="36398">MLTLIGKRLMFAIPSLIGVVIVTFLLTRALPGDPAAYFAGPAASKEAIEQIRHKLGLDKSLPEQFVRYTADLARGNLGESLTTGQPVVTEIKNRLPASAELTLFGLALSVVIAIPLGIMAATRPGSWIDHLCRVTTTAGVSLPVFFTGLLLVYVFYFKLGWSPAPLGRLDVFYSAPETVTGFYLIDSLIARDFETFRSALSQLLLPAATLAIFSLAPIARMTRASMLAILASDFVRTARASGLSPRKVTMTYAFRNAMLPVVTTLSMVFSFLLGANVLVEKVFAWPGIGSYAVEALIASDFAPVQGFVLTMAVMYVLLNLAIDILYGVIDPRVRLEG</sequence>
<dbReference type="Proteomes" id="UP000252631">
    <property type="component" value="Unassembled WGS sequence"/>
</dbReference>
<keyword evidence="12" id="KW-1185">Reference proteome</keyword>
<dbReference type="InterPro" id="IPR000515">
    <property type="entry name" value="MetI-like"/>
</dbReference>
<proteinExistence type="inferred from homology"/>